<keyword evidence="3" id="KW-1185">Reference proteome</keyword>
<feature type="compositionally biased region" description="Basic and acidic residues" evidence="1">
    <location>
        <begin position="1"/>
        <end position="11"/>
    </location>
</feature>
<accession>A0A9P7D3I2</accession>
<sequence length="713" mass="81479">MPLRLTKDGGKTKTRTAKEQVGNVLLDSRQGSGTASLDHNVKEDAKRDKDANKAIMGYARFDLMENYNDLSFGHWNSRPLMQNQVQSLYQSFLINGVDRFNPIHALPLVLPKEWIVDSTVEKDHEKREELPILRISDKAPKDWKIKVAGGRHRTEAIKKWVLKMQRDVNALEVEEKRMAKQAVEDGAAEMNDISNTVKQRLHRLREVLQYHGQWIVTVFDANQVDTLIGIHISRNETKHVYMQSPEEGLIQRYKILEANKKTPRDVERAPMAKGSVAKQTELLSQDYVFDHMKNLVSSGTHYIHSPEMQLNRFHKVMLSGYGGLIAYATARLENRLRWCFNTVSYTLAEHQKIEAKSKNSTSFQKLKIRKEEIFEDLKQATPILESISDPLRDKLNRIFNTHLGDNTPASYRFGNDQDETWLTAFKEYSYAVVAAMDEYASEVLRADETKDLDEDVRTALLGCAGKAALVLDDSSQADYCSFPFMSYSVITTLVRNMSMIERSIFEVSSWFSPMLYMANGHGKDWEPGSASADMIRAIMGHPNLDPIRRGDAVIEIHHSFFSMFAEYINMERQLSKINMPKRITNQQQLMATFGLGDTSKGSKGKNRKKATKAQQDRQHEDDWEDSSPLLSSEESSDADDSDEDDGSNDERAEHRALARKKDRRRREDLHVEALDAQKILNGGTKFTTLQTRELYQPWTHQSKISSGTTADTF</sequence>
<evidence type="ECO:0000313" key="2">
    <source>
        <dbReference type="EMBL" id="KAG1777136.1"/>
    </source>
</evidence>
<dbReference type="EMBL" id="JABBWD010000022">
    <property type="protein sequence ID" value="KAG1777136.1"/>
    <property type="molecule type" value="Genomic_DNA"/>
</dbReference>
<feature type="compositionally biased region" description="Acidic residues" evidence="1">
    <location>
        <begin position="634"/>
        <end position="647"/>
    </location>
</feature>
<feature type="region of interest" description="Disordered" evidence="1">
    <location>
        <begin position="594"/>
        <end position="665"/>
    </location>
</feature>
<dbReference type="OrthoDB" id="2690723at2759"/>
<feature type="compositionally biased region" description="Basic residues" evidence="1">
    <location>
        <begin position="602"/>
        <end position="611"/>
    </location>
</feature>
<gene>
    <name evidence="2" type="ORF">EV702DRAFT_1045530</name>
</gene>
<feature type="region of interest" description="Disordered" evidence="1">
    <location>
        <begin position="1"/>
        <end position="48"/>
    </location>
</feature>
<proteinExistence type="predicted"/>
<evidence type="ECO:0000256" key="1">
    <source>
        <dbReference type="SAM" id="MobiDB-lite"/>
    </source>
</evidence>
<dbReference type="Proteomes" id="UP000714275">
    <property type="component" value="Unassembled WGS sequence"/>
</dbReference>
<name>A0A9P7D3I2_9AGAM</name>
<evidence type="ECO:0000313" key="3">
    <source>
        <dbReference type="Proteomes" id="UP000714275"/>
    </source>
</evidence>
<dbReference type="AlphaFoldDB" id="A0A9P7D3I2"/>
<reference evidence="2" key="1">
    <citation type="journal article" date="2020" name="New Phytol.">
        <title>Comparative genomics reveals dynamic genome evolution in host specialist ectomycorrhizal fungi.</title>
        <authorList>
            <person name="Lofgren L.A."/>
            <person name="Nguyen N.H."/>
            <person name="Vilgalys R."/>
            <person name="Ruytinx J."/>
            <person name="Liao H.L."/>
            <person name="Branco S."/>
            <person name="Kuo A."/>
            <person name="LaButti K."/>
            <person name="Lipzen A."/>
            <person name="Andreopoulos W."/>
            <person name="Pangilinan J."/>
            <person name="Riley R."/>
            <person name="Hundley H."/>
            <person name="Na H."/>
            <person name="Barry K."/>
            <person name="Grigoriev I.V."/>
            <person name="Stajich J.E."/>
            <person name="Kennedy P.G."/>
        </authorList>
    </citation>
    <scope>NUCLEOTIDE SEQUENCE</scope>
    <source>
        <strain evidence="2">DOB743</strain>
    </source>
</reference>
<organism evidence="2 3">
    <name type="scientific">Suillus placidus</name>
    <dbReference type="NCBI Taxonomy" id="48579"/>
    <lineage>
        <taxon>Eukaryota</taxon>
        <taxon>Fungi</taxon>
        <taxon>Dikarya</taxon>
        <taxon>Basidiomycota</taxon>
        <taxon>Agaricomycotina</taxon>
        <taxon>Agaricomycetes</taxon>
        <taxon>Agaricomycetidae</taxon>
        <taxon>Boletales</taxon>
        <taxon>Suillineae</taxon>
        <taxon>Suillaceae</taxon>
        <taxon>Suillus</taxon>
    </lineage>
</organism>
<feature type="compositionally biased region" description="Basic and acidic residues" evidence="1">
    <location>
        <begin position="39"/>
        <end position="48"/>
    </location>
</feature>
<comment type="caution">
    <text evidence="2">The sequence shown here is derived from an EMBL/GenBank/DDBJ whole genome shotgun (WGS) entry which is preliminary data.</text>
</comment>
<protein>
    <submittedName>
        <fullName evidence="2">Uncharacterized protein</fullName>
    </submittedName>
</protein>